<feature type="transmembrane region" description="Helical" evidence="7">
    <location>
        <begin position="198"/>
        <end position="219"/>
    </location>
</feature>
<gene>
    <name evidence="9" type="ORF">SAMN04487884_12378</name>
</gene>
<dbReference type="GO" id="GO:0055085">
    <property type="term" value="P:transmembrane transport"/>
    <property type="evidence" value="ECO:0007669"/>
    <property type="project" value="InterPro"/>
</dbReference>
<keyword evidence="3" id="KW-1003">Cell membrane</keyword>
<evidence type="ECO:0000256" key="6">
    <source>
        <dbReference type="ARBA" id="ARBA00023136"/>
    </source>
</evidence>
<evidence type="ECO:0000256" key="3">
    <source>
        <dbReference type="ARBA" id="ARBA00022475"/>
    </source>
</evidence>
<reference evidence="9 10" key="1">
    <citation type="submission" date="2016-10" db="EMBL/GenBank/DDBJ databases">
        <authorList>
            <person name="de Groot N.N."/>
        </authorList>
    </citation>
    <scope>NUCLEOTIDE SEQUENCE [LARGE SCALE GENOMIC DNA]</scope>
    <source>
        <strain evidence="9 10">AR40</strain>
    </source>
</reference>
<dbReference type="Proteomes" id="UP000182584">
    <property type="component" value="Unassembled WGS sequence"/>
</dbReference>
<evidence type="ECO:0000256" key="1">
    <source>
        <dbReference type="ARBA" id="ARBA00004651"/>
    </source>
</evidence>
<dbReference type="GO" id="GO:0005886">
    <property type="term" value="C:plasma membrane"/>
    <property type="evidence" value="ECO:0007669"/>
    <property type="project" value="UniProtKB-SubCell"/>
</dbReference>
<evidence type="ECO:0000259" key="8">
    <source>
        <dbReference type="PROSITE" id="PS50928"/>
    </source>
</evidence>
<evidence type="ECO:0000256" key="4">
    <source>
        <dbReference type="ARBA" id="ARBA00022692"/>
    </source>
</evidence>
<dbReference type="SUPFAM" id="SSF161098">
    <property type="entry name" value="MetI-like"/>
    <property type="match status" value="1"/>
</dbReference>
<dbReference type="InterPro" id="IPR000515">
    <property type="entry name" value="MetI-like"/>
</dbReference>
<evidence type="ECO:0000313" key="9">
    <source>
        <dbReference type="EMBL" id="SES21991.1"/>
    </source>
</evidence>
<feature type="transmembrane region" description="Helical" evidence="7">
    <location>
        <begin position="67"/>
        <end position="89"/>
    </location>
</feature>
<keyword evidence="2 7" id="KW-0813">Transport</keyword>
<keyword evidence="5 7" id="KW-1133">Transmembrane helix</keyword>
<evidence type="ECO:0000256" key="5">
    <source>
        <dbReference type="ARBA" id="ARBA00022989"/>
    </source>
</evidence>
<dbReference type="PROSITE" id="PS50928">
    <property type="entry name" value="ABC_TM1"/>
    <property type="match status" value="1"/>
</dbReference>
<feature type="transmembrane region" description="Helical" evidence="7">
    <location>
        <begin position="95"/>
        <end position="116"/>
    </location>
</feature>
<comment type="similarity">
    <text evidence="7">Belongs to the binding-protein-dependent transport system permease family.</text>
</comment>
<dbReference type="AlphaFoldDB" id="A0A1H9VKF6"/>
<evidence type="ECO:0000256" key="2">
    <source>
        <dbReference type="ARBA" id="ARBA00022448"/>
    </source>
</evidence>
<feature type="domain" description="ABC transmembrane type-1" evidence="8">
    <location>
        <begin position="30"/>
        <end position="219"/>
    </location>
</feature>
<organism evidence="9 10">
    <name type="scientific">Butyrivibrio fibrisolvens</name>
    <dbReference type="NCBI Taxonomy" id="831"/>
    <lineage>
        <taxon>Bacteria</taxon>
        <taxon>Bacillati</taxon>
        <taxon>Bacillota</taxon>
        <taxon>Clostridia</taxon>
        <taxon>Lachnospirales</taxon>
        <taxon>Lachnospiraceae</taxon>
        <taxon>Butyrivibrio</taxon>
    </lineage>
</organism>
<name>A0A1H9VKF6_BUTFI</name>
<dbReference type="InterPro" id="IPR035906">
    <property type="entry name" value="MetI-like_sf"/>
</dbReference>
<keyword evidence="6 7" id="KW-0472">Membrane</keyword>
<dbReference type="Pfam" id="PF00528">
    <property type="entry name" value="BPD_transp_1"/>
    <property type="match status" value="1"/>
</dbReference>
<dbReference type="PANTHER" id="PTHR43744">
    <property type="entry name" value="ABC TRANSPORTER PERMEASE PROTEIN MG189-RELATED-RELATED"/>
    <property type="match status" value="1"/>
</dbReference>
<feature type="transmembrane region" description="Helical" evidence="7">
    <location>
        <begin position="29"/>
        <end position="55"/>
    </location>
</feature>
<evidence type="ECO:0000256" key="7">
    <source>
        <dbReference type="RuleBase" id="RU363032"/>
    </source>
</evidence>
<accession>A0A1H9VKF6</accession>
<evidence type="ECO:0000313" key="10">
    <source>
        <dbReference type="Proteomes" id="UP000182584"/>
    </source>
</evidence>
<protein>
    <submittedName>
        <fullName evidence="9">Carbohydrate ABC transporter membrane protein 2, CUT1 family</fullName>
    </submittedName>
</protein>
<dbReference type="EMBL" id="FOGJ01000023">
    <property type="protein sequence ID" value="SES21991.1"/>
    <property type="molecule type" value="Genomic_DNA"/>
</dbReference>
<dbReference type="CDD" id="cd06261">
    <property type="entry name" value="TM_PBP2"/>
    <property type="match status" value="1"/>
</dbReference>
<keyword evidence="4 7" id="KW-0812">Transmembrane</keyword>
<dbReference type="PANTHER" id="PTHR43744:SF12">
    <property type="entry name" value="ABC TRANSPORTER PERMEASE PROTEIN MG189-RELATED"/>
    <property type="match status" value="1"/>
</dbReference>
<comment type="subcellular location">
    <subcellularLocation>
        <location evidence="1 7">Cell membrane</location>
        <topology evidence="1 7">Multi-pass membrane protein</topology>
    </subcellularLocation>
</comment>
<feature type="transmembrane region" description="Helical" evidence="7">
    <location>
        <begin position="144"/>
        <end position="165"/>
    </location>
</feature>
<dbReference type="Gene3D" id="1.10.3720.10">
    <property type="entry name" value="MetI-like"/>
    <property type="match status" value="1"/>
</dbReference>
<sequence>MALPIQWIPKNPTFNSYKKVFSLFPFARAIANSAFITVMYVVITVLSASMAAFAIAKIRFKGAGVIFAMYLASMMIPVQITLIPMFIIMNKFSLINTYTSVISPAVFKAFAVFLLVQNMRALPDDYLEAARIDGAGMFKIYKDVIMPMMIPTVATLSITTFMEAWNDYLWPLVMLSDKNKMTLTLALNTLNGQYDTEYNVLMAGSLISMIPIIIIYIIAQTQMKQGITVGGVKG</sequence>
<proteinExistence type="inferred from homology"/>